<dbReference type="InterPro" id="IPR013216">
    <property type="entry name" value="Methyltransf_11"/>
</dbReference>
<dbReference type="RefSeq" id="XP_013397816.1">
    <property type="nucleotide sequence ID" value="XM_013542362.2"/>
</dbReference>
<reference evidence="6" key="1">
    <citation type="submission" date="2025-08" db="UniProtKB">
        <authorList>
            <consortium name="RefSeq"/>
        </authorList>
    </citation>
    <scope>IDENTIFICATION</scope>
    <source>
        <tissue evidence="6">Gonads</tissue>
    </source>
</reference>
<evidence type="ECO:0000256" key="3">
    <source>
        <dbReference type="ARBA" id="ARBA00022691"/>
    </source>
</evidence>
<dbReference type="AlphaFoldDB" id="A0A1S3IIV2"/>
<dbReference type="Proteomes" id="UP000085678">
    <property type="component" value="Unplaced"/>
</dbReference>
<feature type="domain" description="Methyltransferase type 11" evidence="4">
    <location>
        <begin position="73"/>
        <end position="168"/>
    </location>
</feature>
<dbReference type="PANTHER" id="PTHR43464">
    <property type="entry name" value="METHYLTRANSFERASE"/>
    <property type="match status" value="1"/>
</dbReference>
<evidence type="ECO:0000313" key="6">
    <source>
        <dbReference type="RefSeq" id="XP_013397816.1"/>
    </source>
</evidence>
<keyword evidence="3" id="KW-0949">S-adenosyl-L-methionine</keyword>
<name>A0A1S3IIV2_LINAN</name>
<evidence type="ECO:0000259" key="4">
    <source>
        <dbReference type="Pfam" id="PF08241"/>
    </source>
</evidence>
<dbReference type="Pfam" id="PF08241">
    <property type="entry name" value="Methyltransf_11"/>
    <property type="match status" value="1"/>
</dbReference>
<keyword evidence="2" id="KW-0808">Transferase</keyword>
<protein>
    <submittedName>
        <fullName evidence="6">Uncharacterized protein LOC106164449 isoform X2</fullName>
    </submittedName>
</protein>
<evidence type="ECO:0000256" key="1">
    <source>
        <dbReference type="ARBA" id="ARBA00022603"/>
    </source>
</evidence>
<dbReference type="GeneID" id="106164449"/>
<sequence>MPTKKAVHEKDNHKWQRVIHRENSLKDTADAYNDWAHEYDDDLNRDSYPGPTFTAETVASCFPEELRGQVRLLDVAAGTGYLGEELKKLGFTLMDALEPAVAMCEKAKQKGLYENYINTFITDEPIEGVADNSYDVLVVSGGHMQGHIPAKACLEMVRLVKPGGFVCIGMREEYLTTVEDYKTLEPLMDQLEAEGKWKKQQRKIVSWYHGKPGVIFVFKVLKVT</sequence>
<dbReference type="PANTHER" id="PTHR43464:SF19">
    <property type="entry name" value="UBIQUINONE BIOSYNTHESIS O-METHYLTRANSFERASE, MITOCHONDRIAL"/>
    <property type="match status" value="1"/>
</dbReference>
<dbReference type="InterPro" id="IPR029063">
    <property type="entry name" value="SAM-dependent_MTases_sf"/>
</dbReference>
<dbReference type="SUPFAM" id="SSF53335">
    <property type="entry name" value="S-adenosyl-L-methionine-dependent methyltransferases"/>
    <property type="match status" value="1"/>
</dbReference>
<proteinExistence type="predicted"/>
<evidence type="ECO:0000256" key="2">
    <source>
        <dbReference type="ARBA" id="ARBA00022679"/>
    </source>
</evidence>
<dbReference type="CDD" id="cd02440">
    <property type="entry name" value="AdoMet_MTases"/>
    <property type="match status" value="1"/>
</dbReference>
<evidence type="ECO:0000313" key="5">
    <source>
        <dbReference type="Proteomes" id="UP000085678"/>
    </source>
</evidence>
<dbReference type="Gene3D" id="3.40.50.150">
    <property type="entry name" value="Vaccinia Virus protein VP39"/>
    <property type="match status" value="1"/>
</dbReference>
<dbReference type="OrthoDB" id="10039245at2759"/>
<gene>
    <name evidence="6" type="primary">LOC106164449</name>
</gene>
<dbReference type="GO" id="GO:0008757">
    <property type="term" value="F:S-adenosylmethionine-dependent methyltransferase activity"/>
    <property type="evidence" value="ECO:0007669"/>
    <property type="project" value="InterPro"/>
</dbReference>
<dbReference type="GO" id="GO:0032259">
    <property type="term" value="P:methylation"/>
    <property type="evidence" value="ECO:0007669"/>
    <property type="project" value="UniProtKB-KW"/>
</dbReference>
<keyword evidence="5" id="KW-1185">Reference proteome</keyword>
<accession>A0A1S3IIV2</accession>
<organism evidence="5 6">
    <name type="scientific">Lingula anatina</name>
    <name type="common">Brachiopod</name>
    <name type="synonym">Lingula unguis</name>
    <dbReference type="NCBI Taxonomy" id="7574"/>
    <lineage>
        <taxon>Eukaryota</taxon>
        <taxon>Metazoa</taxon>
        <taxon>Spiralia</taxon>
        <taxon>Lophotrochozoa</taxon>
        <taxon>Brachiopoda</taxon>
        <taxon>Linguliformea</taxon>
        <taxon>Lingulata</taxon>
        <taxon>Lingulida</taxon>
        <taxon>Linguloidea</taxon>
        <taxon>Lingulidae</taxon>
        <taxon>Lingula</taxon>
    </lineage>
</organism>
<keyword evidence="1" id="KW-0489">Methyltransferase</keyword>